<dbReference type="PANTHER" id="PTHR45648:SF22">
    <property type="entry name" value="GDSL LIPASE_ACYLHYDROLASE FAMILY PROTEIN (AFU_ORTHOLOGUE AFUA_4G14700)"/>
    <property type="match status" value="1"/>
</dbReference>
<dbReference type="InterPro" id="IPR001087">
    <property type="entry name" value="GDSL"/>
</dbReference>
<reference evidence="3" key="1">
    <citation type="submission" date="2023-03" db="EMBL/GenBank/DDBJ databases">
        <title>Massive genome expansion in bonnet fungi (Mycena s.s.) driven by repeated elements and novel gene families across ecological guilds.</title>
        <authorList>
            <consortium name="Lawrence Berkeley National Laboratory"/>
            <person name="Harder C.B."/>
            <person name="Miyauchi S."/>
            <person name="Viragh M."/>
            <person name="Kuo A."/>
            <person name="Thoen E."/>
            <person name="Andreopoulos B."/>
            <person name="Lu D."/>
            <person name="Skrede I."/>
            <person name="Drula E."/>
            <person name="Henrissat B."/>
            <person name="Morin E."/>
            <person name="Kohler A."/>
            <person name="Barry K."/>
            <person name="LaButti K."/>
            <person name="Morin E."/>
            <person name="Salamov A."/>
            <person name="Lipzen A."/>
            <person name="Mereny Z."/>
            <person name="Hegedus B."/>
            <person name="Baldrian P."/>
            <person name="Stursova M."/>
            <person name="Weitz H."/>
            <person name="Taylor A."/>
            <person name="Grigoriev I.V."/>
            <person name="Nagy L.G."/>
            <person name="Martin F."/>
            <person name="Kauserud H."/>
        </authorList>
    </citation>
    <scope>NUCLEOTIDE SEQUENCE</scope>
    <source>
        <strain evidence="3">CBHHK002</strain>
    </source>
</reference>
<accession>A0AAD6ZH74</accession>
<organism evidence="3 4">
    <name type="scientific">Mycena albidolilacea</name>
    <dbReference type="NCBI Taxonomy" id="1033008"/>
    <lineage>
        <taxon>Eukaryota</taxon>
        <taxon>Fungi</taxon>
        <taxon>Dikarya</taxon>
        <taxon>Basidiomycota</taxon>
        <taxon>Agaricomycotina</taxon>
        <taxon>Agaricomycetes</taxon>
        <taxon>Agaricomycetidae</taxon>
        <taxon>Agaricales</taxon>
        <taxon>Marasmiineae</taxon>
        <taxon>Mycenaceae</taxon>
        <taxon>Mycena</taxon>
    </lineage>
</organism>
<evidence type="ECO:0000256" key="1">
    <source>
        <dbReference type="ARBA" id="ARBA00022801"/>
    </source>
</evidence>
<dbReference type="GO" id="GO:0016788">
    <property type="term" value="F:hydrolase activity, acting on ester bonds"/>
    <property type="evidence" value="ECO:0007669"/>
    <property type="project" value="InterPro"/>
</dbReference>
<dbReference type="Proteomes" id="UP001218218">
    <property type="component" value="Unassembled WGS sequence"/>
</dbReference>
<evidence type="ECO:0000256" key="2">
    <source>
        <dbReference type="SAM" id="SignalP"/>
    </source>
</evidence>
<keyword evidence="1" id="KW-0378">Hydrolase</keyword>
<keyword evidence="2" id="KW-0732">Signal</keyword>
<gene>
    <name evidence="3" type="ORF">DFH08DRAFT_888415</name>
</gene>
<dbReference type="CDD" id="cd01846">
    <property type="entry name" value="fatty_acyltransferase_like"/>
    <property type="match status" value="1"/>
</dbReference>
<dbReference type="PANTHER" id="PTHR45648">
    <property type="entry name" value="GDSL LIPASE/ACYLHYDROLASE FAMILY PROTEIN (AFU_ORTHOLOGUE AFUA_4G14700)"/>
    <property type="match status" value="1"/>
</dbReference>
<dbReference type="AlphaFoldDB" id="A0AAD6ZH74"/>
<sequence length="305" mass="32919">MIVAAFVVCCTLTVQGVFAIPLASSRSYNPFKHLVVLGDSFSDNGDGAYRITNHTWPADPAYYGGRFSNGPVWVEDVASKLHLSLTDYAVGGATSDNTLVQGSTGPNSSIPVPSALDQLNSYLASSNATSATARETLYVIVIGANDVLFLPTVNASQSVAAIASAVDKLHANLGATNFLLATYPDLSRLPLSAYIPSSAAASLKTYTTSLRAHLFALKSHRPHLHIALADHYVLFQDFFAHPKNYGYDPSTDGKSCLTGAYSEAPRTLCSDPDNYIFWDEYHPTRKSHKYMAELAEGVIRKAFRS</sequence>
<protein>
    <submittedName>
        <fullName evidence="3">GDSL-like Lipase/Acylhydrolase</fullName>
    </submittedName>
</protein>
<dbReference type="EMBL" id="JARIHO010000048">
    <property type="protein sequence ID" value="KAJ7322963.1"/>
    <property type="molecule type" value="Genomic_DNA"/>
</dbReference>
<feature type="chain" id="PRO_5041916526" evidence="2">
    <location>
        <begin position="20"/>
        <end position="305"/>
    </location>
</feature>
<keyword evidence="4" id="KW-1185">Reference proteome</keyword>
<comment type="caution">
    <text evidence="3">The sequence shown here is derived from an EMBL/GenBank/DDBJ whole genome shotgun (WGS) entry which is preliminary data.</text>
</comment>
<dbReference type="InterPro" id="IPR036514">
    <property type="entry name" value="SGNH_hydro_sf"/>
</dbReference>
<dbReference type="Pfam" id="PF00657">
    <property type="entry name" value="Lipase_GDSL"/>
    <property type="match status" value="1"/>
</dbReference>
<evidence type="ECO:0000313" key="3">
    <source>
        <dbReference type="EMBL" id="KAJ7322963.1"/>
    </source>
</evidence>
<dbReference type="Gene3D" id="3.40.50.1110">
    <property type="entry name" value="SGNH hydrolase"/>
    <property type="match status" value="1"/>
</dbReference>
<evidence type="ECO:0000313" key="4">
    <source>
        <dbReference type="Proteomes" id="UP001218218"/>
    </source>
</evidence>
<proteinExistence type="predicted"/>
<dbReference type="SUPFAM" id="SSF52266">
    <property type="entry name" value="SGNH hydrolase"/>
    <property type="match status" value="1"/>
</dbReference>
<name>A0AAD6ZH74_9AGAR</name>
<feature type="signal peptide" evidence="2">
    <location>
        <begin position="1"/>
        <end position="19"/>
    </location>
</feature>
<dbReference type="InterPro" id="IPR051058">
    <property type="entry name" value="GDSL_Est/Lipase"/>
</dbReference>